<gene>
    <name evidence="1" type="ORF">DDZ13_09395</name>
</gene>
<keyword evidence="2" id="KW-1185">Reference proteome</keyword>
<dbReference type="AlphaFoldDB" id="A0A317ZHR5"/>
<evidence type="ECO:0000313" key="2">
    <source>
        <dbReference type="Proteomes" id="UP000247099"/>
    </source>
</evidence>
<dbReference type="Proteomes" id="UP000247099">
    <property type="component" value="Unassembled WGS sequence"/>
</dbReference>
<dbReference type="InParanoid" id="A0A317ZHR5"/>
<reference evidence="1 2" key="1">
    <citation type="submission" date="2018-05" db="EMBL/GenBank/DDBJ databases">
        <title>Coraliomargarita sinensis sp. nov., isolated from a marine solar saltern.</title>
        <authorList>
            <person name="Zhou L.Y."/>
        </authorList>
    </citation>
    <scope>NUCLEOTIDE SEQUENCE [LARGE SCALE GENOMIC DNA]</scope>
    <source>
        <strain evidence="1 2">WN38</strain>
    </source>
</reference>
<name>A0A317ZHR5_9BACT</name>
<dbReference type="EMBL" id="QHJQ01000006">
    <property type="protein sequence ID" value="PXA03847.1"/>
    <property type="molecule type" value="Genomic_DNA"/>
</dbReference>
<evidence type="ECO:0000313" key="1">
    <source>
        <dbReference type="EMBL" id="PXA03847.1"/>
    </source>
</evidence>
<accession>A0A317ZHR5</accession>
<proteinExistence type="predicted"/>
<comment type="caution">
    <text evidence="1">The sequence shown here is derived from an EMBL/GenBank/DDBJ whole genome shotgun (WGS) entry which is preliminary data.</text>
</comment>
<sequence>MLKEINPKIACFKDRLIDHNPMKTVFTLLSVFSFALLTGCQSIPQADDAKGTSTGWLPLAQFNAELARLEKKQNGKNFWDEGHWVTSVDGRWNNGIAEYRMSYAEVPENEGYWWYWWFNQEESSFEQRKRYYSDEGFTMVHSQSYLNPEGEKRYQGVWHKIYPKN</sequence>
<protein>
    <submittedName>
        <fullName evidence="1">Uncharacterized protein</fullName>
    </submittedName>
</protein>
<organism evidence="1 2">
    <name type="scientific">Coraliomargarita sinensis</name>
    <dbReference type="NCBI Taxonomy" id="2174842"/>
    <lineage>
        <taxon>Bacteria</taxon>
        <taxon>Pseudomonadati</taxon>
        <taxon>Verrucomicrobiota</taxon>
        <taxon>Opitutia</taxon>
        <taxon>Puniceicoccales</taxon>
        <taxon>Coraliomargaritaceae</taxon>
        <taxon>Coraliomargarita</taxon>
    </lineage>
</organism>